<accession>A0A8J1TG57</accession>
<comment type="caution">
    <text evidence="3">The sequence shown here is derived from an EMBL/GenBank/DDBJ whole genome shotgun (WGS) entry which is preliminary data.</text>
</comment>
<dbReference type="Proteomes" id="UP000749559">
    <property type="component" value="Unassembled WGS sequence"/>
</dbReference>
<name>A0A8J1TG57_OWEFU</name>
<dbReference type="AlphaFoldDB" id="A0A8J1TG57"/>
<gene>
    <name evidence="3" type="ORF">OFUS_LOCUS4121</name>
</gene>
<sequence>MAKTSLLLVTCTTVLISHVLSLPLNVNNVDNRFEVLERMLENSGLTKEQRLGILQVLYDLKEGPSPDLVKLIKENNLEELLGDTDGESETGSKEDLSDIDDVVSDGEVPDKAIANDKANQAKTINDDDRSDSAPEEDLNQEFYEAIASDVINQVQESIIGQASNQNTVVQKETNIEIDEDKMDVDNPSILQSLEHIAALAEWCAGLNELNPPTDITVEAKENRALVDNERGAVGRVKREGHANAKAEEGTESDEDDTDSTVDKEQLLEKMHEICTALNNLEFIGAQIETNELKEEIAYGLKRSNQPDALLTEQKRILASQTTPQTGPTVKPWTTPRPMSTVTHWRTQRSTVRPWTTPRPTSTVTLWRTQRSTVRPWTTPRPTSTVTLWRTQRSTVRPWTSQFQGPTATPGTSAAPSVRSFLNIEEKEDLTKELQDEVIALFKELGSVEPIDGQS</sequence>
<proteinExistence type="predicted"/>
<dbReference type="EMBL" id="CAIIXF020000002">
    <property type="protein sequence ID" value="CAH1777001.1"/>
    <property type="molecule type" value="Genomic_DNA"/>
</dbReference>
<keyword evidence="2" id="KW-0732">Signal</keyword>
<feature type="chain" id="PRO_5043647148" evidence="2">
    <location>
        <begin position="22"/>
        <end position="454"/>
    </location>
</feature>
<feature type="region of interest" description="Disordered" evidence="1">
    <location>
        <begin position="80"/>
        <end position="136"/>
    </location>
</feature>
<evidence type="ECO:0000256" key="2">
    <source>
        <dbReference type="SAM" id="SignalP"/>
    </source>
</evidence>
<evidence type="ECO:0000313" key="3">
    <source>
        <dbReference type="EMBL" id="CAH1777001.1"/>
    </source>
</evidence>
<feature type="signal peptide" evidence="2">
    <location>
        <begin position="1"/>
        <end position="21"/>
    </location>
</feature>
<feature type="compositionally biased region" description="Acidic residues" evidence="1">
    <location>
        <begin position="249"/>
        <end position="259"/>
    </location>
</feature>
<feature type="region of interest" description="Disordered" evidence="1">
    <location>
        <begin position="234"/>
        <end position="261"/>
    </location>
</feature>
<evidence type="ECO:0000256" key="1">
    <source>
        <dbReference type="SAM" id="MobiDB-lite"/>
    </source>
</evidence>
<feature type="compositionally biased region" description="Basic and acidic residues" evidence="1">
    <location>
        <begin position="234"/>
        <end position="248"/>
    </location>
</feature>
<reference evidence="3" key="1">
    <citation type="submission" date="2022-03" db="EMBL/GenBank/DDBJ databases">
        <authorList>
            <person name="Martin C."/>
        </authorList>
    </citation>
    <scope>NUCLEOTIDE SEQUENCE</scope>
</reference>
<dbReference type="OrthoDB" id="6381149at2759"/>
<protein>
    <submittedName>
        <fullName evidence="3">Uncharacterized protein</fullName>
    </submittedName>
</protein>
<keyword evidence="4" id="KW-1185">Reference proteome</keyword>
<organism evidence="3 4">
    <name type="scientific">Owenia fusiformis</name>
    <name type="common">Polychaete worm</name>
    <dbReference type="NCBI Taxonomy" id="6347"/>
    <lineage>
        <taxon>Eukaryota</taxon>
        <taxon>Metazoa</taxon>
        <taxon>Spiralia</taxon>
        <taxon>Lophotrochozoa</taxon>
        <taxon>Annelida</taxon>
        <taxon>Polychaeta</taxon>
        <taxon>Sedentaria</taxon>
        <taxon>Canalipalpata</taxon>
        <taxon>Sabellida</taxon>
        <taxon>Oweniida</taxon>
        <taxon>Oweniidae</taxon>
        <taxon>Owenia</taxon>
    </lineage>
</organism>
<evidence type="ECO:0000313" key="4">
    <source>
        <dbReference type="Proteomes" id="UP000749559"/>
    </source>
</evidence>